<dbReference type="GO" id="GO:0071558">
    <property type="term" value="F:histone H3K27me2/H3K27me3 demethylase activity"/>
    <property type="evidence" value="ECO:0007669"/>
    <property type="project" value="TreeGrafter"/>
</dbReference>
<dbReference type="Gene3D" id="1.20.58.1370">
    <property type="match status" value="1"/>
</dbReference>
<feature type="repeat" description="TPR" evidence="12">
    <location>
        <begin position="141"/>
        <end position="174"/>
    </location>
</feature>
<dbReference type="WBParaSite" id="Pan_g12891.t1">
    <property type="protein sequence ID" value="Pan_g12891.t1"/>
    <property type="gene ID" value="Pan_g12891"/>
</dbReference>
<keyword evidence="3" id="KW-0597">Phosphoprotein</keyword>
<evidence type="ECO:0000256" key="6">
    <source>
        <dbReference type="ARBA" id="ARBA00022853"/>
    </source>
</evidence>
<dbReference type="InterPro" id="IPR011990">
    <property type="entry name" value="TPR-like_helical_dom_sf"/>
</dbReference>
<evidence type="ECO:0000256" key="7">
    <source>
        <dbReference type="ARBA" id="ARBA00022964"/>
    </source>
</evidence>
<keyword evidence="6" id="KW-0156">Chromatin regulator</keyword>
<proteinExistence type="inferred from homology"/>
<sequence>MAEDDQSLNFLFDEAFFSAMPEAPAPEPAAEEEAEPELVIDGLEASVLNGIGTADTFTEMPDFRPDEMEKLHLINSYSYSHFMFSKACEFDEKALLYKARRVYEARLEQAIKKRKSMESEAKEDPKKRNPKLEEQLRRYIYSTYIQLGHTNLLAGDWTKSMFAYQRAFRLRPRHFRTDRPGLFGIGITYFHFRALNACIEAFTTLLYIERDIEVAVEIHVRLGIAFKCLGNIALARQHFHRALDDAQDSLLFSKAEIRFHIAHCTDAEGNHKAAIEEYKQLERDSAIQREPKILAHVYRSLGWVTYRTPTSNFPNRDAQLAEVKRYLLQAIDADKGNSRSYYYFGRYLSTTETKNDIPFAEYGKAIDNNDHDADTWCSIGVLYRRQGQDIDALQSFVCALLVNDKHSAAWASLGNLYENHLKFPEALYCYKKSINGNPSHPEPLKRRVQYLQKAIADNAHVLVRGKPEALAQHPQHPQPQKPTLELPNLERAWQDGIPNDQGHLFKQVLKAQRFLYRVTGSHHWKMSEMTATYAVRYPFEGLNDTQREIMHILRLNEELLQSNERELLHHLEEKSRRAEPRPAPQPRAPRPQETMLPTEGPEMKTFPFLAGDDFDAFLNDTEAPHTAAEDLPPPPKGAALPQTFSLLAPIHVPITVCASEIFEKCAVRLAEPEMYNPPIFDEHVPPPKPPIIPFKKRPKVEKLGLKTPLIKVEKIQDANSYELQTFCYKAPIALIRGLATTLRMDLSLFSTKTLIELQPDYPVEVRTQYRMPGDINVDQLGQPSWNCFSMRSSTNIRRYGIYQAESFRHSLKEETVRLRAAGTGSKYAIAAAEAAAAGTPLGTIATTAPAASLLSVTNPAIAAAMARKAVGADGPPAKRRRTGGQAAVNASAAKLAAAAELAGGPDDLPTGHMPMKVVKFGTNVDLSDETKFAAQLRELNKMPAFARNSASCNALTHLGHSVLGMNTVQLYMKVPGCRTPGHLENNCFASVNINIGPGECEWFGVDYEYWPVIDRMCKDRGIDLMKGSWWPNFEDLVRARVPVYRFTQKAGDIVWVGGGCVHWVQSVGWCNNVAWNVGPMTPEQLEMSLYAHEWNKLTEYRSLVPMQHLCWQLAANVRFSNQKMFNVVKGVLIRSLAFSRMVYDHVESRKPGSVKFQERIKGEIAHYCETCDVEVFNILFVKERHNKFNVYCVYCAKKANFEDYIALQQISFDELSETFDRFRLYPAKTPLLC</sequence>
<dbReference type="GO" id="GO:0010468">
    <property type="term" value="P:regulation of gene expression"/>
    <property type="evidence" value="ECO:0007669"/>
    <property type="project" value="TreeGrafter"/>
</dbReference>
<dbReference type="Pfam" id="PF02373">
    <property type="entry name" value="JmjC"/>
    <property type="match status" value="1"/>
</dbReference>
<feature type="repeat" description="TPR" evidence="12">
    <location>
        <begin position="407"/>
        <end position="440"/>
    </location>
</feature>
<evidence type="ECO:0000259" key="14">
    <source>
        <dbReference type="PROSITE" id="PS51184"/>
    </source>
</evidence>
<evidence type="ECO:0000256" key="12">
    <source>
        <dbReference type="PROSITE-ProRule" id="PRU00339"/>
    </source>
</evidence>
<dbReference type="GO" id="GO:0000978">
    <property type="term" value="F:RNA polymerase II cis-regulatory region sequence-specific DNA binding"/>
    <property type="evidence" value="ECO:0007669"/>
    <property type="project" value="TreeGrafter"/>
</dbReference>
<accession>A0A7E4UU74</accession>
<dbReference type="PROSITE" id="PS50005">
    <property type="entry name" value="TPR"/>
    <property type="match status" value="2"/>
</dbReference>
<keyword evidence="8" id="KW-0560">Oxidoreductase</keyword>
<dbReference type="Gene3D" id="2.60.120.650">
    <property type="entry name" value="Cupin"/>
    <property type="match status" value="1"/>
</dbReference>
<dbReference type="SUPFAM" id="SSF51197">
    <property type="entry name" value="Clavaminate synthase-like"/>
    <property type="match status" value="1"/>
</dbReference>
<feature type="domain" description="JmjC" evidence="14">
    <location>
        <begin position="931"/>
        <end position="1094"/>
    </location>
</feature>
<dbReference type="SMART" id="SM00028">
    <property type="entry name" value="TPR"/>
    <property type="match status" value="6"/>
</dbReference>
<dbReference type="PANTHER" id="PTHR14017:SF1">
    <property type="entry name" value="LD02225P"/>
    <property type="match status" value="1"/>
</dbReference>
<evidence type="ECO:0000256" key="10">
    <source>
        <dbReference type="ARBA" id="ARBA00023242"/>
    </source>
</evidence>
<keyword evidence="7" id="KW-0223">Dioxygenase</keyword>
<dbReference type="Gene3D" id="1.25.40.10">
    <property type="entry name" value="Tetratricopeptide repeat domain"/>
    <property type="match status" value="2"/>
</dbReference>
<dbReference type="GO" id="GO:0044666">
    <property type="term" value="C:MLL3/4 complex"/>
    <property type="evidence" value="ECO:0007669"/>
    <property type="project" value="TreeGrafter"/>
</dbReference>
<evidence type="ECO:0000256" key="5">
    <source>
        <dbReference type="ARBA" id="ARBA00022833"/>
    </source>
</evidence>
<evidence type="ECO:0000256" key="11">
    <source>
        <dbReference type="ARBA" id="ARBA00034483"/>
    </source>
</evidence>
<evidence type="ECO:0000256" key="3">
    <source>
        <dbReference type="ARBA" id="ARBA00022553"/>
    </source>
</evidence>
<evidence type="ECO:0000256" key="2">
    <source>
        <dbReference type="ARBA" id="ARBA00004123"/>
    </source>
</evidence>
<keyword evidence="5" id="KW-0862">Zinc</keyword>
<dbReference type="Gene3D" id="2.10.110.20">
    <property type="match status" value="1"/>
</dbReference>
<keyword evidence="9" id="KW-0408">Iron</keyword>
<evidence type="ECO:0000313" key="16">
    <source>
        <dbReference type="WBParaSite" id="Pan_g12891.t1"/>
    </source>
</evidence>
<dbReference type="InterPro" id="IPR046941">
    <property type="entry name" value="KDM6_GATAL_sf"/>
</dbReference>
<reference evidence="15" key="1">
    <citation type="journal article" date="2013" name="Genetics">
        <title>The draft genome and transcriptome of Panagrellus redivivus are shaped by the harsh demands of a free-living lifestyle.</title>
        <authorList>
            <person name="Srinivasan J."/>
            <person name="Dillman A.R."/>
            <person name="Macchietto M.G."/>
            <person name="Heikkinen L."/>
            <person name="Lakso M."/>
            <person name="Fracchia K.M."/>
            <person name="Antoshechkin I."/>
            <person name="Mortazavi A."/>
            <person name="Wong G."/>
            <person name="Sternberg P.W."/>
        </authorList>
    </citation>
    <scope>NUCLEOTIDE SEQUENCE [LARGE SCALE GENOMIC DNA]</scope>
    <source>
        <strain evidence="15">MT8872</strain>
    </source>
</reference>
<dbReference type="GO" id="GO:0046872">
    <property type="term" value="F:metal ion binding"/>
    <property type="evidence" value="ECO:0007669"/>
    <property type="project" value="UniProtKB-KW"/>
</dbReference>
<keyword evidence="12" id="KW-0802">TPR repeat</keyword>
<dbReference type="AlphaFoldDB" id="A0A7E4UU74"/>
<dbReference type="InterPro" id="IPR019734">
    <property type="entry name" value="TPR_rpt"/>
</dbReference>
<evidence type="ECO:0000256" key="9">
    <source>
        <dbReference type="ARBA" id="ARBA00023004"/>
    </source>
</evidence>
<dbReference type="InterPro" id="IPR048562">
    <property type="entry name" value="KDM6A_B-like_C-hel"/>
</dbReference>
<dbReference type="SUPFAM" id="SSF48452">
    <property type="entry name" value="TPR-like"/>
    <property type="match status" value="1"/>
</dbReference>
<dbReference type="InterPro" id="IPR003347">
    <property type="entry name" value="JmjC_dom"/>
</dbReference>
<comment type="cofactor">
    <cofactor evidence="1">
        <name>Fe(2+)</name>
        <dbReference type="ChEBI" id="CHEBI:29033"/>
    </cofactor>
</comment>
<comment type="similarity">
    <text evidence="11">Belongs to the UTX family.</text>
</comment>
<protein>
    <submittedName>
        <fullName evidence="16">JmjC domain-containing protein</fullName>
    </submittedName>
</protein>
<evidence type="ECO:0000313" key="15">
    <source>
        <dbReference type="Proteomes" id="UP000492821"/>
    </source>
</evidence>
<dbReference type="GO" id="GO:0031490">
    <property type="term" value="F:chromatin DNA binding"/>
    <property type="evidence" value="ECO:0007669"/>
    <property type="project" value="TreeGrafter"/>
</dbReference>
<evidence type="ECO:0000256" key="13">
    <source>
        <dbReference type="SAM" id="MobiDB-lite"/>
    </source>
</evidence>
<feature type="region of interest" description="Disordered" evidence="13">
    <location>
        <begin position="572"/>
        <end position="604"/>
    </location>
</feature>
<dbReference type="InterPro" id="IPR051630">
    <property type="entry name" value="Corepressor-Demethylase"/>
</dbReference>
<keyword evidence="4" id="KW-0479">Metal-binding</keyword>
<evidence type="ECO:0000256" key="4">
    <source>
        <dbReference type="ARBA" id="ARBA00022723"/>
    </source>
</evidence>
<dbReference type="InterPro" id="IPR048560">
    <property type="entry name" value="KDM6A_B-like_GATAL"/>
</dbReference>
<evidence type="ECO:0000256" key="1">
    <source>
        <dbReference type="ARBA" id="ARBA00001954"/>
    </source>
</evidence>
<dbReference type="Pfam" id="PF21326">
    <property type="entry name" value="KDM6_GATAL"/>
    <property type="match status" value="1"/>
</dbReference>
<dbReference type="PROSITE" id="PS51184">
    <property type="entry name" value="JMJC"/>
    <property type="match status" value="1"/>
</dbReference>
<organism evidence="15 16">
    <name type="scientific">Panagrellus redivivus</name>
    <name type="common">Microworm</name>
    <dbReference type="NCBI Taxonomy" id="6233"/>
    <lineage>
        <taxon>Eukaryota</taxon>
        <taxon>Metazoa</taxon>
        <taxon>Ecdysozoa</taxon>
        <taxon>Nematoda</taxon>
        <taxon>Chromadorea</taxon>
        <taxon>Rhabditida</taxon>
        <taxon>Tylenchina</taxon>
        <taxon>Panagrolaimomorpha</taxon>
        <taxon>Panagrolaimoidea</taxon>
        <taxon>Panagrolaimidae</taxon>
        <taxon>Panagrellus</taxon>
    </lineage>
</organism>
<keyword evidence="15" id="KW-1185">Reference proteome</keyword>
<evidence type="ECO:0000256" key="8">
    <source>
        <dbReference type="ARBA" id="ARBA00023002"/>
    </source>
</evidence>
<dbReference type="PANTHER" id="PTHR14017">
    <property type="entry name" value="LYSINE-SPECIFIC DEMETHYLASE"/>
    <property type="match status" value="1"/>
</dbReference>
<comment type="subcellular location">
    <subcellularLocation>
        <location evidence="2">Nucleus</location>
    </subcellularLocation>
</comment>
<dbReference type="Proteomes" id="UP000492821">
    <property type="component" value="Unassembled WGS sequence"/>
</dbReference>
<dbReference type="SMART" id="SM00558">
    <property type="entry name" value="JmjC"/>
    <property type="match status" value="1"/>
</dbReference>
<dbReference type="Pfam" id="PF21322">
    <property type="entry name" value="KDM6_C-hel"/>
    <property type="match status" value="1"/>
</dbReference>
<keyword evidence="10" id="KW-0539">Nucleus</keyword>
<name>A0A7E4UU74_PANRE</name>
<reference evidence="16" key="2">
    <citation type="submission" date="2020-10" db="UniProtKB">
        <authorList>
            <consortium name="WormBaseParasite"/>
        </authorList>
    </citation>
    <scope>IDENTIFICATION</scope>
</reference>